<protein>
    <submittedName>
        <fullName evidence="3">Uncharacterized protein</fullName>
    </submittedName>
</protein>
<feature type="signal peptide" evidence="2">
    <location>
        <begin position="1"/>
        <end position="42"/>
    </location>
</feature>
<feature type="region of interest" description="Disordered" evidence="1">
    <location>
        <begin position="127"/>
        <end position="156"/>
    </location>
</feature>
<keyword evidence="2" id="KW-0732">Signal</keyword>
<sequence>MGRLIRSTAMVSNAANGRMMKTVFACKVIAAACLVAATGIMAAAAAERLPRSFHGTWASDLAQCAETGELTPTRIDGRSILQYESGWSIRTWTRRGNVWVGRGRAFDDQDSTPATVRLRLRADGTLNFDSTGSGPMPDEAGWVRCPAETGSSSATR</sequence>
<name>A0A2T4ZES1_9HYPH</name>
<dbReference type="AlphaFoldDB" id="A0A2T4ZES1"/>
<proteinExistence type="predicted"/>
<gene>
    <name evidence="3" type="ORF">C8P69_103321</name>
</gene>
<dbReference type="EMBL" id="PZZL01000003">
    <property type="protein sequence ID" value="PTM60391.1"/>
    <property type="molecule type" value="Genomic_DNA"/>
</dbReference>
<dbReference type="Proteomes" id="UP000241808">
    <property type="component" value="Unassembled WGS sequence"/>
</dbReference>
<comment type="caution">
    <text evidence="3">The sequence shown here is derived from an EMBL/GenBank/DDBJ whole genome shotgun (WGS) entry which is preliminary data.</text>
</comment>
<organism evidence="3 4">
    <name type="scientific">Phreatobacter oligotrophus</name>
    <dbReference type="NCBI Taxonomy" id="1122261"/>
    <lineage>
        <taxon>Bacteria</taxon>
        <taxon>Pseudomonadati</taxon>
        <taxon>Pseudomonadota</taxon>
        <taxon>Alphaproteobacteria</taxon>
        <taxon>Hyphomicrobiales</taxon>
        <taxon>Phreatobacteraceae</taxon>
        <taxon>Phreatobacter</taxon>
    </lineage>
</organism>
<evidence type="ECO:0000256" key="2">
    <source>
        <dbReference type="SAM" id="SignalP"/>
    </source>
</evidence>
<evidence type="ECO:0000313" key="3">
    <source>
        <dbReference type="EMBL" id="PTM60391.1"/>
    </source>
</evidence>
<feature type="chain" id="PRO_5015543756" evidence="2">
    <location>
        <begin position="43"/>
        <end position="156"/>
    </location>
</feature>
<accession>A0A2T4ZES1</accession>
<evidence type="ECO:0000313" key="4">
    <source>
        <dbReference type="Proteomes" id="UP000241808"/>
    </source>
</evidence>
<keyword evidence="4" id="KW-1185">Reference proteome</keyword>
<evidence type="ECO:0000256" key="1">
    <source>
        <dbReference type="SAM" id="MobiDB-lite"/>
    </source>
</evidence>
<reference evidence="3 4" key="1">
    <citation type="submission" date="2018-04" db="EMBL/GenBank/DDBJ databases">
        <title>Genomic Encyclopedia of Archaeal and Bacterial Type Strains, Phase II (KMG-II): from individual species to whole genera.</title>
        <authorList>
            <person name="Goeker M."/>
        </authorList>
    </citation>
    <scope>NUCLEOTIDE SEQUENCE [LARGE SCALE GENOMIC DNA]</scope>
    <source>
        <strain evidence="3 4">DSM 25521</strain>
    </source>
</reference>
<dbReference type="RefSeq" id="WP_108176156.1">
    <property type="nucleotide sequence ID" value="NZ_PZZL01000003.1"/>
</dbReference>